<dbReference type="OrthoDB" id="3938867at2759"/>
<feature type="region of interest" description="Disordered" evidence="1">
    <location>
        <begin position="579"/>
        <end position="600"/>
    </location>
</feature>
<reference evidence="2 3" key="1">
    <citation type="submission" date="2019-04" db="EMBL/GenBank/DDBJ databases">
        <title>Friends and foes A comparative genomics study of 23 Aspergillus species from section Flavi.</title>
        <authorList>
            <consortium name="DOE Joint Genome Institute"/>
            <person name="Kjaerbolling I."/>
            <person name="Vesth T."/>
            <person name="Frisvad J.C."/>
            <person name="Nybo J.L."/>
            <person name="Theobald S."/>
            <person name="Kildgaard S."/>
            <person name="Isbrandt T."/>
            <person name="Kuo A."/>
            <person name="Sato A."/>
            <person name="Lyhne E.K."/>
            <person name="Kogle M.E."/>
            <person name="Wiebenga A."/>
            <person name="Kun R.S."/>
            <person name="Lubbers R.J."/>
            <person name="Makela M.R."/>
            <person name="Barry K."/>
            <person name="Chovatia M."/>
            <person name="Clum A."/>
            <person name="Daum C."/>
            <person name="Haridas S."/>
            <person name="He G."/>
            <person name="LaButti K."/>
            <person name="Lipzen A."/>
            <person name="Mondo S."/>
            <person name="Riley R."/>
            <person name="Salamov A."/>
            <person name="Simmons B.A."/>
            <person name="Magnuson J.K."/>
            <person name="Henrissat B."/>
            <person name="Mortensen U.H."/>
            <person name="Larsen T.O."/>
            <person name="Devries R.P."/>
            <person name="Grigoriev I.V."/>
            <person name="Machida M."/>
            <person name="Baker S.E."/>
            <person name="Andersen M.R."/>
        </authorList>
    </citation>
    <scope>NUCLEOTIDE SEQUENCE [LARGE SCALE GENOMIC DNA]</scope>
    <source>
        <strain evidence="2 3">IBT 18842</strain>
    </source>
</reference>
<dbReference type="AlphaFoldDB" id="A0A5N6TZZ2"/>
<evidence type="ECO:0008006" key="4">
    <source>
        <dbReference type="Google" id="ProtNLM"/>
    </source>
</evidence>
<organism evidence="2 3">
    <name type="scientific">Aspergillus avenaceus</name>
    <dbReference type="NCBI Taxonomy" id="36643"/>
    <lineage>
        <taxon>Eukaryota</taxon>
        <taxon>Fungi</taxon>
        <taxon>Dikarya</taxon>
        <taxon>Ascomycota</taxon>
        <taxon>Pezizomycotina</taxon>
        <taxon>Eurotiomycetes</taxon>
        <taxon>Eurotiomycetidae</taxon>
        <taxon>Eurotiales</taxon>
        <taxon>Aspergillaceae</taxon>
        <taxon>Aspergillus</taxon>
        <taxon>Aspergillus subgen. Circumdati</taxon>
    </lineage>
</organism>
<protein>
    <recommendedName>
        <fullName evidence="4">F-box domain-containing protein</fullName>
    </recommendedName>
</protein>
<evidence type="ECO:0000313" key="3">
    <source>
        <dbReference type="Proteomes" id="UP000325780"/>
    </source>
</evidence>
<dbReference type="EMBL" id="ML742063">
    <property type="protein sequence ID" value="KAE8151854.1"/>
    <property type="molecule type" value="Genomic_DNA"/>
</dbReference>
<gene>
    <name evidence="2" type="ORF">BDV25DRAFT_152064</name>
</gene>
<keyword evidence="3" id="KW-1185">Reference proteome</keyword>
<evidence type="ECO:0000256" key="1">
    <source>
        <dbReference type="SAM" id="MobiDB-lite"/>
    </source>
</evidence>
<evidence type="ECO:0000313" key="2">
    <source>
        <dbReference type="EMBL" id="KAE8151854.1"/>
    </source>
</evidence>
<proteinExistence type="predicted"/>
<accession>A0A5N6TZZ2</accession>
<dbReference type="Proteomes" id="UP000325780">
    <property type="component" value="Unassembled WGS sequence"/>
</dbReference>
<sequence length="813" mass="93772">MGTRGLVFIRCRGRYFVYYNHFDSYPEGLGEAIVQEIPEDPEEYRKWLESMREAYNELVDKFEQYLPVNICDSSMEGLSTRYRDIDDRLQEPPLRAILPEWIDQLFIEWNYTLDLDRELLGVDQAVYFRLDKIPRNGRWHHYLDLDYSRGQRTWSPETPDDIKGDAIYTPEVNRESIARYAALDIDIVPPTALLPDASDTLVPRDQFLLDIFKPIYHQFRDLLDAFVYQWSPDDFMFQEVSFAVLSLAAGEVSFASPRALGTKYAREGFYLFPQQSPESDGPQLLPEFLFERHVPGTETGSAPRCTTYWLGNVLINLATRLDLVENEEAAVADVVDAGLNQGLEDFYGLAFSLLDVVLIHVYKGDEAQVKVQKSDLMPLFYFDNRSSRFLNGPRSRPLQQKNLISQANVDQKRKDRKSRASFEQALQEQACVAFTMMMGVFNVASRLHLANTKSRVVPNEILLTIMQHADTQTYKNLASVSACCRDMCSRAFRLNDDYAIIGIENESGSSSRYIVEDLHSGERKRLNMKSRCLMNQSHFREDNDNLELNPVIGIANPARRSIIQSVTLEFPGLLLGNEHGQEEQESSRRSNGRPDNDDDKKLFRITDKKYPGFVAHAWACYVKTLIRNTAQDPYMDRFIDIQGASYECLLRPRYRELRLEPFYRNGFRGYLRHPKDEGAGEWLQLISYAVHRLGLEEKGNRDRYLQRGLPVIVAFGTRLKFFYYIFHCKSAPAVPPNISSSGSRFAAACTDPEPQNRFLQLIPGEDPLDLKDPTDRTRFEDLFRKICAQRSAREEWDPITEKNQPLIETNTDT</sequence>
<name>A0A5N6TZZ2_ASPAV</name>